<evidence type="ECO:0000313" key="2">
    <source>
        <dbReference type="Proteomes" id="UP000054272"/>
    </source>
</evidence>
<sequence>MRLILLSLTSLDLKKQVGKAKGKRKDTSAIIYLFVSHITGTFSKGIRSFWSTT</sequence>
<protein>
    <recommendedName>
        <fullName evidence="3">Transposase</fullName>
    </recommendedName>
</protein>
<dbReference type="EMBL" id="KN848755">
    <property type="protein sequence ID" value="KIR77324.1"/>
    <property type="molecule type" value="Genomic_DNA"/>
</dbReference>
<evidence type="ECO:0000313" key="1">
    <source>
        <dbReference type="EMBL" id="KIR77324.1"/>
    </source>
</evidence>
<evidence type="ECO:0008006" key="3">
    <source>
        <dbReference type="Google" id="ProtNLM"/>
    </source>
</evidence>
<gene>
    <name evidence="1" type="ORF">I306_05678</name>
</gene>
<reference evidence="1 2" key="1">
    <citation type="submission" date="2015-01" db="EMBL/GenBank/DDBJ databases">
        <title>The Genome Sequence of Cryptococcus gattii EJB2.</title>
        <authorList>
            <consortium name="The Broad Institute Genomics Platform"/>
            <person name="Cuomo C."/>
            <person name="Litvintseva A."/>
            <person name="Chen Y."/>
            <person name="Heitman J."/>
            <person name="Sun S."/>
            <person name="Springer D."/>
            <person name="Dromer F."/>
            <person name="Young S."/>
            <person name="Zeng Q."/>
            <person name="Gargeya S."/>
            <person name="Abouelleil A."/>
            <person name="Alvarado L."/>
            <person name="Chapman S.B."/>
            <person name="Gainer-Dewar J."/>
            <person name="Goldberg J."/>
            <person name="Griggs A."/>
            <person name="Gujja S."/>
            <person name="Hansen M."/>
            <person name="Howarth C."/>
            <person name="Imamovic A."/>
            <person name="Larimer J."/>
            <person name="Murphy C."/>
            <person name="Naylor J."/>
            <person name="Pearson M."/>
            <person name="Priest M."/>
            <person name="Roberts A."/>
            <person name="Saif S."/>
            <person name="Shea T."/>
            <person name="Sykes S."/>
            <person name="Wortman J."/>
            <person name="Nusbaum C."/>
            <person name="Birren B."/>
        </authorList>
    </citation>
    <scope>NUCLEOTIDE SEQUENCE [LARGE SCALE GENOMIC DNA]</scope>
    <source>
        <strain evidence="1 2">EJB2</strain>
    </source>
</reference>
<dbReference type="Proteomes" id="UP000054272">
    <property type="component" value="Unassembled WGS sequence"/>
</dbReference>
<organism evidence="1 2">
    <name type="scientific">Cryptococcus gattii EJB2</name>
    <dbReference type="NCBI Taxonomy" id="1296103"/>
    <lineage>
        <taxon>Eukaryota</taxon>
        <taxon>Fungi</taxon>
        <taxon>Dikarya</taxon>
        <taxon>Basidiomycota</taxon>
        <taxon>Agaricomycotina</taxon>
        <taxon>Tremellomycetes</taxon>
        <taxon>Tremellales</taxon>
        <taxon>Cryptococcaceae</taxon>
        <taxon>Cryptococcus</taxon>
        <taxon>Cryptococcus gattii species complex</taxon>
    </lineage>
</organism>
<proteinExistence type="predicted"/>
<accession>A0ABR5BNT7</accession>
<name>A0ABR5BNT7_9TREE</name>
<keyword evidence="2" id="KW-1185">Reference proteome</keyword>